<evidence type="ECO:0000313" key="2">
    <source>
        <dbReference type="EMBL" id="AES79243.1"/>
    </source>
</evidence>
<organism evidence="2 5">
    <name type="scientific">Medicago truncatula</name>
    <name type="common">Barrel medic</name>
    <name type="synonym">Medicago tribuloides</name>
    <dbReference type="NCBI Taxonomy" id="3880"/>
    <lineage>
        <taxon>Eukaryota</taxon>
        <taxon>Viridiplantae</taxon>
        <taxon>Streptophyta</taxon>
        <taxon>Embryophyta</taxon>
        <taxon>Tracheophyta</taxon>
        <taxon>Spermatophyta</taxon>
        <taxon>Magnoliopsida</taxon>
        <taxon>eudicotyledons</taxon>
        <taxon>Gunneridae</taxon>
        <taxon>Pentapetalae</taxon>
        <taxon>rosids</taxon>
        <taxon>fabids</taxon>
        <taxon>Fabales</taxon>
        <taxon>Fabaceae</taxon>
        <taxon>Papilionoideae</taxon>
        <taxon>50 kb inversion clade</taxon>
        <taxon>NPAAA clade</taxon>
        <taxon>Hologalegina</taxon>
        <taxon>IRL clade</taxon>
        <taxon>Trifolieae</taxon>
        <taxon>Medicago</taxon>
    </lineage>
</organism>
<accession>G7L3D7</accession>
<dbReference type="Gramene" id="rna40507">
    <property type="protein sequence ID" value="RHN46067.1"/>
    <property type="gene ID" value="gene40507"/>
</dbReference>
<reference evidence="6" key="4">
    <citation type="journal article" date="2018" name="Nat. Plants">
        <title>Whole-genome landscape of Medicago truncatula symbiotic genes.</title>
        <authorList>
            <person name="Pecrix Y."/>
            <person name="Staton S.E."/>
            <person name="Sallet E."/>
            <person name="Lelandais-Briere C."/>
            <person name="Moreau S."/>
            <person name="Carrere S."/>
            <person name="Blein T."/>
            <person name="Jardinaud M.F."/>
            <person name="Latrasse D."/>
            <person name="Zouine M."/>
            <person name="Zahm M."/>
            <person name="Kreplak J."/>
            <person name="Mayjonade B."/>
            <person name="Satge C."/>
            <person name="Perez M."/>
            <person name="Cauet S."/>
            <person name="Marande W."/>
            <person name="Chantry-Darmon C."/>
            <person name="Lopez-Roques C."/>
            <person name="Bouchez O."/>
            <person name="Berard A."/>
            <person name="Debelle F."/>
            <person name="Munos S."/>
            <person name="Bendahmane A."/>
            <person name="Berges H."/>
            <person name="Niebel A."/>
            <person name="Buitink J."/>
            <person name="Frugier F."/>
            <person name="Benhamed M."/>
            <person name="Crespi M."/>
            <person name="Gouzy J."/>
            <person name="Gamas P."/>
        </authorList>
    </citation>
    <scope>NUCLEOTIDE SEQUENCE [LARGE SCALE GENOMIC DNA]</scope>
    <source>
        <strain evidence="6">cv. Jemalong A17</strain>
    </source>
</reference>
<evidence type="ECO:0000256" key="1">
    <source>
        <dbReference type="SAM" id="Phobius"/>
    </source>
</evidence>
<feature type="transmembrane region" description="Helical" evidence="1">
    <location>
        <begin position="25"/>
        <end position="45"/>
    </location>
</feature>
<evidence type="ECO:0000313" key="5">
    <source>
        <dbReference type="Proteomes" id="UP000002051"/>
    </source>
</evidence>
<reference evidence="2 5" key="2">
    <citation type="journal article" date="2014" name="BMC Genomics">
        <title>An improved genome release (version Mt4.0) for the model legume Medicago truncatula.</title>
        <authorList>
            <person name="Tang H."/>
            <person name="Krishnakumar V."/>
            <person name="Bidwell S."/>
            <person name="Rosen B."/>
            <person name="Chan A."/>
            <person name="Zhou S."/>
            <person name="Gentzbittel L."/>
            <person name="Childs K.L."/>
            <person name="Yandell M."/>
            <person name="Gundlach H."/>
            <person name="Mayer K.F."/>
            <person name="Schwartz D.C."/>
            <person name="Town C.D."/>
        </authorList>
    </citation>
    <scope>GENOME REANNOTATION</scope>
    <source>
        <strain evidence="4 5">cv. Jemalong A17</strain>
    </source>
</reference>
<reference evidence="2 5" key="1">
    <citation type="journal article" date="2011" name="Nature">
        <title>The Medicago genome provides insight into the evolution of rhizobial symbioses.</title>
        <authorList>
            <person name="Young N.D."/>
            <person name="Debelle F."/>
            <person name="Oldroyd G.E."/>
            <person name="Geurts R."/>
            <person name="Cannon S.B."/>
            <person name="Udvardi M.K."/>
            <person name="Benedito V.A."/>
            <person name="Mayer K.F."/>
            <person name="Gouzy J."/>
            <person name="Schoof H."/>
            <person name="Van de Peer Y."/>
            <person name="Proost S."/>
            <person name="Cook D.R."/>
            <person name="Meyers B.C."/>
            <person name="Spannagl M."/>
            <person name="Cheung F."/>
            <person name="De Mita S."/>
            <person name="Krishnakumar V."/>
            <person name="Gundlach H."/>
            <person name="Zhou S."/>
            <person name="Mudge J."/>
            <person name="Bharti A.K."/>
            <person name="Murray J.D."/>
            <person name="Naoumkina M.A."/>
            <person name="Rosen B."/>
            <person name="Silverstein K.A."/>
            <person name="Tang H."/>
            <person name="Rombauts S."/>
            <person name="Zhao P.X."/>
            <person name="Zhou P."/>
            <person name="Barbe V."/>
            <person name="Bardou P."/>
            <person name="Bechner M."/>
            <person name="Bellec A."/>
            <person name="Berger A."/>
            <person name="Berges H."/>
            <person name="Bidwell S."/>
            <person name="Bisseling T."/>
            <person name="Choisne N."/>
            <person name="Couloux A."/>
            <person name="Denny R."/>
            <person name="Deshpande S."/>
            <person name="Dai X."/>
            <person name="Doyle J.J."/>
            <person name="Dudez A.M."/>
            <person name="Farmer A.D."/>
            <person name="Fouteau S."/>
            <person name="Franken C."/>
            <person name="Gibelin C."/>
            <person name="Gish J."/>
            <person name="Goldstein S."/>
            <person name="Gonzalez A.J."/>
            <person name="Green P.J."/>
            <person name="Hallab A."/>
            <person name="Hartog M."/>
            <person name="Hua A."/>
            <person name="Humphray S.J."/>
            <person name="Jeong D.H."/>
            <person name="Jing Y."/>
            <person name="Jocker A."/>
            <person name="Kenton S.M."/>
            <person name="Kim D.J."/>
            <person name="Klee K."/>
            <person name="Lai H."/>
            <person name="Lang C."/>
            <person name="Lin S."/>
            <person name="Macmil S.L."/>
            <person name="Magdelenat G."/>
            <person name="Matthews L."/>
            <person name="McCorrison J."/>
            <person name="Monaghan E.L."/>
            <person name="Mun J.H."/>
            <person name="Najar F.Z."/>
            <person name="Nicholson C."/>
            <person name="Noirot C."/>
            <person name="O'Bleness M."/>
            <person name="Paule C.R."/>
            <person name="Poulain J."/>
            <person name="Prion F."/>
            <person name="Qin B."/>
            <person name="Qu C."/>
            <person name="Retzel E.F."/>
            <person name="Riddle C."/>
            <person name="Sallet E."/>
            <person name="Samain S."/>
            <person name="Samson N."/>
            <person name="Sanders I."/>
            <person name="Saurat O."/>
            <person name="Scarpelli C."/>
            <person name="Schiex T."/>
            <person name="Segurens B."/>
            <person name="Severin A.J."/>
            <person name="Sherrier D.J."/>
            <person name="Shi R."/>
            <person name="Sims S."/>
            <person name="Singer S.R."/>
            <person name="Sinharoy S."/>
            <person name="Sterck L."/>
            <person name="Viollet A."/>
            <person name="Wang B.B."/>
            <person name="Wang K."/>
            <person name="Wang M."/>
            <person name="Wang X."/>
            <person name="Warfsmann J."/>
            <person name="Weissenbach J."/>
            <person name="White D.D."/>
            <person name="White J.D."/>
            <person name="Wiley G.B."/>
            <person name="Wincker P."/>
            <person name="Xing Y."/>
            <person name="Yang L."/>
            <person name="Yao Z."/>
            <person name="Ying F."/>
            <person name="Zhai J."/>
            <person name="Zhou L."/>
            <person name="Zuber A."/>
            <person name="Denarie J."/>
            <person name="Dixon R.A."/>
            <person name="May G.D."/>
            <person name="Schwartz D.C."/>
            <person name="Rogers J."/>
            <person name="Quetier F."/>
            <person name="Town C.D."/>
            <person name="Roe B.A."/>
        </authorList>
    </citation>
    <scope>NUCLEOTIDE SEQUENCE [LARGE SCALE GENOMIC DNA]</scope>
    <source>
        <strain evidence="2">A17</strain>
        <strain evidence="4 5">cv. Jemalong A17</strain>
    </source>
</reference>
<reference evidence="3" key="5">
    <citation type="journal article" date="2018" name="Nat. Plants">
        <title>Whole-genome landscape of Medicago truncatula symbiotic genes.</title>
        <authorList>
            <person name="Pecrix Y."/>
            <person name="Gamas P."/>
            <person name="Carrere S."/>
        </authorList>
    </citation>
    <scope>NUCLEOTIDE SEQUENCE</scope>
    <source>
        <tissue evidence="3">Leaves</tissue>
    </source>
</reference>
<evidence type="ECO:0000313" key="3">
    <source>
        <dbReference type="EMBL" id="RHN46067.1"/>
    </source>
</evidence>
<protein>
    <submittedName>
        <fullName evidence="2">Transmembrane protein, putative</fullName>
    </submittedName>
</protein>
<name>G7L3D7_MEDTR</name>
<sequence length="51" mass="5741">MVVGSVFGLSGVAERTRRERGRERLLCVFLLLSVVFFFFLRGTHITHLCGG</sequence>
<proteinExistence type="predicted"/>
<dbReference type="PaxDb" id="3880-AES79243"/>
<dbReference type="HOGENOM" id="CLU_3109469_0_0_1"/>
<dbReference type="Proteomes" id="UP000002051">
    <property type="component" value="Unassembled WGS sequence"/>
</dbReference>
<evidence type="ECO:0000313" key="4">
    <source>
        <dbReference type="EnsemblPlants" id="AES79243"/>
    </source>
</evidence>
<reference evidence="4" key="3">
    <citation type="submission" date="2015-04" db="UniProtKB">
        <authorList>
            <consortium name="EnsemblPlants"/>
        </authorList>
    </citation>
    <scope>IDENTIFICATION</scope>
    <source>
        <strain evidence="4">cv. Jemalong A17</strain>
    </source>
</reference>
<dbReference type="Proteomes" id="UP000265566">
    <property type="component" value="Chromosome 7"/>
</dbReference>
<keyword evidence="1" id="KW-1133">Transmembrane helix</keyword>
<keyword evidence="5" id="KW-1185">Reference proteome</keyword>
<keyword evidence="1" id="KW-0472">Membrane</keyword>
<gene>
    <name evidence="2" type="ordered locus">MTR_7g060270</name>
    <name evidence="3" type="ORF">MtrunA17_Chr7g0238221</name>
</gene>
<dbReference type="EnsemblPlants" id="AES79243">
    <property type="protein sequence ID" value="AES79243"/>
    <property type="gene ID" value="MTR_7g060270"/>
</dbReference>
<dbReference type="EMBL" id="PSQE01000007">
    <property type="protein sequence ID" value="RHN46067.1"/>
    <property type="molecule type" value="Genomic_DNA"/>
</dbReference>
<evidence type="ECO:0000313" key="6">
    <source>
        <dbReference type="Proteomes" id="UP000265566"/>
    </source>
</evidence>
<dbReference type="EMBL" id="CM001223">
    <property type="protein sequence ID" value="AES79243.1"/>
    <property type="molecule type" value="Genomic_DNA"/>
</dbReference>
<dbReference type="AlphaFoldDB" id="G7L3D7"/>
<keyword evidence="1 2" id="KW-0812">Transmembrane</keyword>